<evidence type="ECO:0000313" key="2">
    <source>
        <dbReference type="Proteomes" id="UP001301769"/>
    </source>
</evidence>
<sequence>MPRYLYQLQKSEYHYCVLVILPERDTSKRWRVTIGFRNRAEAQAFQGALLHHKVMTGSEMYIPDAKWTTTWQEKRRFRTTQRERIQQDRDLHFEFWGRDGPNYYISHQPSVPSTLQTRPTGKYTIIAIFRKRMTLLLLPLGNTNDKRFQHIVPDTIAVEYNQPYFKRFLLRSVNKQCRECQIGNKSCSHDATPWGDRSTFSTLDEPGIPLEFTLLNLGRTDQTEPRLQGMSKIHELLDAQFTLHPDRISQGTGSDAITGEMLGGLQAIVSTSDCSDLPRKYTVLGCNEGTLPRYRLNRRPAPAPMFT</sequence>
<proteinExistence type="predicted"/>
<reference evidence="1" key="2">
    <citation type="submission" date="2023-05" db="EMBL/GenBank/DDBJ databases">
        <authorList>
            <consortium name="Lawrence Berkeley National Laboratory"/>
            <person name="Steindorff A."/>
            <person name="Hensen N."/>
            <person name="Bonometti L."/>
            <person name="Westerberg I."/>
            <person name="Brannstrom I.O."/>
            <person name="Guillou S."/>
            <person name="Cros-Aarteil S."/>
            <person name="Calhoun S."/>
            <person name="Haridas S."/>
            <person name="Kuo A."/>
            <person name="Mondo S."/>
            <person name="Pangilinan J."/>
            <person name="Riley R."/>
            <person name="Labutti K."/>
            <person name="Andreopoulos B."/>
            <person name="Lipzen A."/>
            <person name="Chen C."/>
            <person name="Yanf M."/>
            <person name="Daum C."/>
            <person name="Ng V."/>
            <person name="Clum A."/>
            <person name="Ohm R."/>
            <person name="Martin F."/>
            <person name="Silar P."/>
            <person name="Natvig D."/>
            <person name="Lalanne C."/>
            <person name="Gautier V."/>
            <person name="Ament-Velasquez S.L."/>
            <person name="Kruys A."/>
            <person name="Hutchinson M.I."/>
            <person name="Powell A.J."/>
            <person name="Barry K."/>
            <person name="Miller A.N."/>
            <person name="Grigoriev I.V."/>
            <person name="Debuchy R."/>
            <person name="Gladieux P."/>
            <person name="Thoren M.H."/>
            <person name="Johannesson H."/>
        </authorList>
    </citation>
    <scope>NUCLEOTIDE SEQUENCE</scope>
    <source>
        <strain evidence="1">PSN293</strain>
    </source>
</reference>
<organism evidence="1 2">
    <name type="scientific">Rhypophila decipiens</name>
    <dbReference type="NCBI Taxonomy" id="261697"/>
    <lineage>
        <taxon>Eukaryota</taxon>
        <taxon>Fungi</taxon>
        <taxon>Dikarya</taxon>
        <taxon>Ascomycota</taxon>
        <taxon>Pezizomycotina</taxon>
        <taxon>Sordariomycetes</taxon>
        <taxon>Sordariomycetidae</taxon>
        <taxon>Sordariales</taxon>
        <taxon>Naviculisporaceae</taxon>
        <taxon>Rhypophila</taxon>
    </lineage>
</organism>
<gene>
    <name evidence="1" type="ORF">QBC37DRAFT_404726</name>
</gene>
<evidence type="ECO:0000313" key="1">
    <source>
        <dbReference type="EMBL" id="KAK4209016.1"/>
    </source>
</evidence>
<dbReference type="Proteomes" id="UP001301769">
    <property type="component" value="Unassembled WGS sequence"/>
</dbReference>
<accession>A0AAN7B1A2</accession>
<dbReference type="AlphaFoldDB" id="A0AAN7B1A2"/>
<comment type="caution">
    <text evidence="1">The sequence shown here is derived from an EMBL/GenBank/DDBJ whole genome shotgun (WGS) entry which is preliminary data.</text>
</comment>
<reference evidence="1" key="1">
    <citation type="journal article" date="2023" name="Mol. Phylogenet. Evol.">
        <title>Genome-scale phylogeny and comparative genomics of the fungal order Sordariales.</title>
        <authorList>
            <person name="Hensen N."/>
            <person name="Bonometti L."/>
            <person name="Westerberg I."/>
            <person name="Brannstrom I.O."/>
            <person name="Guillou S."/>
            <person name="Cros-Aarteil S."/>
            <person name="Calhoun S."/>
            <person name="Haridas S."/>
            <person name="Kuo A."/>
            <person name="Mondo S."/>
            <person name="Pangilinan J."/>
            <person name="Riley R."/>
            <person name="LaButti K."/>
            <person name="Andreopoulos B."/>
            <person name="Lipzen A."/>
            <person name="Chen C."/>
            <person name="Yan M."/>
            <person name="Daum C."/>
            <person name="Ng V."/>
            <person name="Clum A."/>
            <person name="Steindorff A."/>
            <person name="Ohm R.A."/>
            <person name="Martin F."/>
            <person name="Silar P."/>
            <person name="Natvig D.O."/>
            <person name="Lalanne C."/>
            <person name="Gautier V."/>
            <person name="Ament-Velasquez S.L."/>
            <person name="Kruys A."/>
            <person name="Hutchinson M.I."/>
            <person name="Powell A.J."/>
            <person name="Barry K."/>
            <person name="Miller A.N."/>
            <person name="Grigoriev I.V."/>
            <person name="Debuchy R."/>
            <person name="Gladieux P."/>
            <person name="Hiltunen Thoren M."/>
            <person name="Johannesson H."/>
        </authorList>
    </citation>
    <scope>NUCLEOTIDE SEQUENCE</scope>
    <source>
        <strain evidence="1">PSN293</strain>
    </source>
</reference>
<name>A0AAN7B1A2_9PEZI</name>
<protein>
    <submittedName>
        <fullName evidence="1">Uncharacterized protein</fullName>
    </submittedName>
</protein>
<dbReference type="EMBL" id="MU858219">
    <property type="protein sequence ID" value="KAK4209016.1"/>
    <property type="molecule type" value="Genomic_DNA"/>
</dbReference>
<keyword evidence="2" id="KW-1185">Reference proteome</keyword>